<feature type="domain" description="DDE Tnp4" evidence="10">
    <location>
        <begin position="576"/>
        <end position="715"/>
    </location>
</feature>
<dbReference type="AlphaFoldDB" id="Q7FA01"/>
<comment type="subcellular location">
    <subcellularLocation>
        <location evidence="2">Nucleus</location>
    </subcellularLocation>
</comment>
<evidence type="ECO:0000256" key="5">
    <source>
        <dbReference type="ARBA" id="ARBA00022723"/>
    </source>
</evidence>
<gene>
    <name evidence="12" type="primary">OSJNBa0079C19.15</name>
</gene>
<name>Q7FA01_ORYSJ</name>
<keyword evidence="6" id="KW-0378">Hydrolase</keyword>
<organism evidence="12 13">
    <name type="scientific">Oryza sativa subsp. japonica</name>
    <name type="common">Rice</name>
    <dbReference type="NCBI Taxonomy" id="39947"/>
    <lineage>
        <taxon>Eukaryota</taxon>
        <taxon>Viridiplantae</taxon>
        <taxon>Streptophyta</taxon>
        <taxon>Embryophyta</taxon>
        <taxon>Tracheophyta</taxon>
        <taxon>Spermatophyta</taxon>
        <taxon>Magnoliopsida</taxon>
        <taxon>Liliopsida</taxon>
        <taxon>Poales</taxon>
        <taxon>Poaceae</taxon>
        <taxon>BOP clade</taxon>
        <taxon>Oryzoideae</taxon>
        <taxon>Oryzeae</taxon>
        <taxon>Oryzinae</taxon>
        <taxon>Oryza</taxon>
        <taxon>Oryza sativa</taxon>
    </lineage>
</organism>
<dbReference type="Pfam" id="PF12776">
    <property type="entry name" value="Myb_DNA-bind_3"/>
    <property type="match status" value="1"/>
</dbReference>
<dbReference type="PANTHER" id="PTHR22930">
    <property type="match status" value="1"/>
</dbReference>
<dbReference type="GO" id="GO:0005634">
    <property type="term" value="C:nucleus"/>
    <property type="evidence" value="ECO:0007669"/>
    <property type="project" value="UniProtKB-SubCell"/>
</dbReference>
<dbReference type="Pfam" id="PF13359">
    <property type="entry name" value="DDE_Tnp_4"/>
    <property type="match status" value="1"/>
</dbReference>
<evidence type="ECO:0000256" key="6">
    <source>
        <dbReference type="ARBA" id="ARBA00022801"/>
    </source>
</evidence>
<feature type="domain" description="DUF8040" evidence="11">
    <location>
        <begin position="447"/>
        <end position="538"/>
    </location>
</feature>
<reference evidence="13" key="2">
    <citation type="journal article" date="2008" name="Nucleic Acids Res.">
        <title>The rice annotation project database (RAP-DB): 2008 update.</title>
        <authorList>
            <consortium name="The rice annotation project (RAP)"/>
        </authorList>
    </citation>
    <scope>GENOME REANNOTATION</scope>
    <source>
        <strain evidence="13">cv. Nipponbare</strain>
    </source>
</reference>
<accession>Q7FA01</accession>
<comment type="cofactor">
    <cofactor evidence="1">
        <name>a divalent metal cation</name>
        <dbReference type="ChEBI" id="CHEBI:60240"/>
    </cofactor>
</comment>
<keyword evidence="7" id="KW-0539">Nucleus</keyword>
<evidence type="ECO:0000256" key="4">
    <source>
        <dbReference type="ARBA" id="ARBA00022722"/>
    </source>
</evidence>
<evidence type="ECO:0000256" key="3">
    <source>
        <dbReference type="ARBA" id="ARBA00006958"/>
    </source>
</evidence>
<evidence type="ECO:0000256" key="2">
    <source>
        <dbReference type="ARBA" id="ARBA00004123"/>
    </source>
</evidence>
<dbReference type="GO" id="GO:0046872">
    <property type="term" value="F:metal ion binding"/>
    <property type="evidence" value="ECO:0007669"/>
    <property type="project" value="UniProtKB-KW"/>
</dbReference>
<dbReference type="EMBL" id="AL662978">
    <property type="protein sequence ID" value="CAE04774.3"/>
    <property type="molecule type" value="Genomic_DNA"/>
</dbReference>
<evidence type="ECO:0000259" key="11">
    <source>
        <dbReference type="Pfam" id="PF26138"/>
    </source>
</evidence>
<evidence type="ECO:0000313" key="13">
    <source>
        <dbReference type="Proteomes" id="UP000000763"/>
    </source>
</evidence>
<dbReference type="InterPro" id="IPR058353">
    <property type="entry name" value="DUF8040"/>
</dbReference>
<comment type="similarity">
    <text evidence="3">Belongs to the HARBI1 family.</text>
</comment>
<evidence type="ECO:0000259" key="9">
    <source>
        <dbReference type="Pfam" id="PF12776"/>
    </source>
</evidence>
<evidence type="ECO:0000256" key="7">
    <source>
        <dbReference type="ARBA" id="ARBA00023242"/>
    </source>
</evidence>
<dbReference type="GO" id="GO:0016787">
    <property type="term" value="F:hydrolase activity"/>
    <property type="evidence" value="ECO:0007669"/>
    <property type="project" value="UniProtKB-KW"/>
</dbReference>
<dbReference type="InterPro" id="IPR027806">
    <property type="entry name" value="HARBI1_dom"/>
</dbReference>
<dbReference type="InterPro" id="IPR045249">
    <property type="entry name" value="HARBI1-like"/>
</dbReference>
<keyword evidence="5" id="KW-0479">Metal-binding</keyword>
<dbReference type="Pfam" id="PF26138">
    <property type="entry name" value="DUF8040"/>
    <property type="match status" value="1"/>
</dbReference>
<keyword evidence="4" id="KW-0540">Nuclease</keyword>
<feature type="domain" description="Myb/SANT-like" evidence="9">
    <location>
        <begin position="192"/>
        <end position="285"/>
    </location>
</feature>
<protein>
    <submittedName>
        <fullName evidence="12">OSJNBa0079C19.15 protein</fullName>
    </submittedName>
</protein>
<proteinExistence type="inferred from homology"/>
<evidence type="ECO:0000259" key="10">
    <source>
        <dbReference type="Pfam" id="PF13359"/>
    </source>
</evidence>
<dbReference type="Proteomes" id="UP000000763">
    <property type="component" value="Chromosome 4"/>
</dbReference>
<sequence length="728" mass="81759">MKSLTSSRKKRNPKRLSIFQSWNRHLDLRLSLNLYLKAYVRQSVEMEPANAEDSVAKALRYRDQLVRNRTQSRGIHGVVEEDEGDGHHCLPELHGSNSFQVVEDASSAARRGRRGGHDGGRGKRPTTQSISSAPSSAARGGRPRKAPYKQPRPSSSGAATGVTASADNLCAEGFVDSETCNGSGMKEFDKAEWSTTNTRIFCELCVEQIEAGNRPIGIMTTRGYQNIAVKYLQKTGLRHSKMQLKNRWDILKALYSFWLGLLKDTGLGWDSTQGTVSASDKYWKQVTKGHSEWKKLQHGPPDCEDLLSQMFAEVAVDGSSACAPGEDVGGAGVQSLDDTPVDISLHRYTTNNKSVKRGCITTENSPLKKVKNPMVKVMKNIQSTLDTNCSIANKIGMYASDDEDEDETFVVASRQLDMMRKVGPVLTAFGMLYAETYLNKSKYREATLAGYDWVMRNLNFPQDCYDMFRMSRPLFERLHNLLVTSYGLKSTSKMDSIEALGMFLWTIGAPQSFVQVKNRFERSKGTISVKFEEVLQSVYLLSKDLVKPRDPHFTTIHPRLHGDRFQPHFNNCIGAIDGTHILVVVPASKVVQHVGRNKYPTQNVLAVCDFDMRFTFIVAGWPGSAHDMRVFNDALCKYATIFPHPPPGKFYLVDSGYPNRMGFLAPYKGTKYHLPEFRAGPRPSGKKEVFNHLHSSLRNVIERSFGVLKMKWRILLDLRVIRCSSKQK</sequence>
<evidence type="ECO:0000256" key="1">
    <source>
        <dbReference type="ARBA" id="ARBA00001968"/>
    </source>
</evidence>
<feature type="compositionally biased region" description="Low complexity" evidence="8">
    <location>
        <begin position="131"/>
        <end position="140"/>
    </location>
</feature>
<reference evidence="13" key="1">
    <citation type="journal article" date="2005" name="Nature">
        <title>The map-based sequence of the rice genome.</title>
        <authorList>
            <consortium name="International rice genome sequencing project (IRGSP)"/>
            <person name="Matsumoto T."/>
            <person name="Wu J."/>
            <person name="Kanamori H."/>
            <person name="Katayose Y."/>
            <person name="Fujisawa M."/>
            <person name="Namiki N."/>
            <person name="Mizuno H."/>
            <person name="Yamamoto K."/>
            <person name="Antonio B.A."/>
            <person name="Baba T."/>
            <person name="Sakata K."/>
            <person name="Nagamura Y."/>
            <person name="Aoki H."/>
            <person name="Arikawa K."/>
            <person name="Arita K."/>
            <person name="Bito T."/>
            <person name="Chiden Y."/>
            <person name="Fujitsuka N."/>
            <person name="Fukunaka R."/>
            <person name="Hamada M."/>
            <person name="Harada C."/>
            <person name="Hayashi A."/>
            <person name="Hijishita S."/>
            <person name="Honda M."/>
            <person name="Hosokawa S."/>
            <person name="Ichikawa Y."/>
            <person name="Idonuma A."/>
            <person name="Iijima M."/>
            <person name="Ikeda M."/>
            <person name="Ikeno M."/>
            <person name="Ito K."/>
            <person name="Ito S."/>
            <person name="Ito T."/>
            <person name="Ito Y."/>
            <person name="Ito Y."/>
            <person name="Iwabuchi A."/>
            <person name="Kamiya K."/>
            <person name="Karasawa W."/>
            <person name="Kurita K."/>
            <person name="Katagiri S."/>
            <person name="Kikuta A."/>
            <person name="Kobayashi H."/>
            <person name="Kobayashi N."/>
            <person name="Machita K."/>
            <person name="Maehara T."/>
            <person name="Masukawa M."/>
            <person name="Mizubayashi T."/>
            <person name="Mukai Y."/>
            <person name="Nagasaki H."/>
            <person name="Nagata Y."/>
            <person name="Naito S."/>
            <person name="Nakashima M."/>
            <person name="Nakama Y."/>
            <person name="Nakamichi Y."/>
            <person name="Nakamura M."/>
            <person name="Meguro A."/>
            <person name="Negishi M."/>
            <person name="Ohta I."/>
            <person name="Ohta T."/>
            <person name="Okamoto M."/>
            <person name="Ono N."/>
            <person name="Saji S."/>
            <person name="Sakaguchi M."/>
            <person name="Sakai K."/>
            <person name="Shibata M."/>
            <person name="Shimokawa T."/>
            <person name="Song J."/>
            <person name="Takazaki Y."/>
            <person name="Terasawa K."/>
            <person name="Tsugane M."/>
            <person name="Tsuji K."/>
            <person name="Ueda S."/>
            <person name="Waki K."/>
            <person name="Yamagata H."/>
            <person name="Yamamoto M."/>
            <person name="Yamamoto S."/>
            <person name="Yamane H."/>
            <person name="Yoshiki S."/>
            <person name="Yoshihara R."/>
            <person name="Yukawa K."/>
            <person name="Zhong H."/>
            <person name="Yano M."/>
            <person name="Yuan Q."/>
            <person name="Ouyang S."/>
            <person name="Liu J."/>
            <person name="Jones K.M."/>
            <person name="Gansberger K."/>
            <person name="Moffat K."/>
            <person name="Hill J."/>
            <person name="Bera J."/>
            <person name="Fadrosh D."/>
            <person name="Jin S."/>
            <person name="Johri S."/>
            <person name="Kim M."/>
            <person name="Overton L."/>
            <person name="Reardon M."/>
            <person name="Tsitrin T."/>
            <person name="Vuong H."/>
            <person name="Weaver B."/>
            <person name="Ciecko A."/>
            <person name="Tallon L."/>
            <person name="Jackson J."/>
            <person name="Pai G."/>
            <person name="Aken S.V."/>
            <person name="Utterback T."/>
            <person name="Reidmuller S."/>
            <person name="Feldblyum T."/>
            <person name="Hsiao J."/>
            <person name="Zismann V."/>
            <person name="Iobst S."/>
            <person name="de Vazeille A.R."/>
            <person name="Buell C.R."/>
            <person name="Ying K."/>
            <person name="Li Y."/>
            <person name="Lu T."/>
            <person name="Huang Y."/>
            <person name="Zhao Q."/>
            <person name="Feng Q."/>
            <person name="Zhang L."/>
            <person name="Zhu J."/>
            <person name="Weng Q."/>
            <person name="Mu J."/>
            <person name="Lu Y."/>
            <person name="Fan D."/>
            <person name="Liu Y."/>
            <person name="Guan J."/>
            <person name="Zhang Y."/>
            <person name="Yu S."/>
            <person name="Liu X."/>
            <person name="Zhang Y."/>
            <person name="Hong G."/>
            <person name="Han B."/>
            <person name="Choisne N."/>
            <person name="Demange N."/>
            <person name="Orjeda G."/>
            <person name="Samain S."/>
            <person name="Cattolico L."/>
            <person name="Pelletier E."/>
            <person name="Couloux A."/>
            <person name="Segurens B."/>
            <person name="Wincker P."/>
            <person name="D'Hont A."/>
            <person name="Scarpelli C."/>
            <person name="Weissenbach J."/>
            <person name="Salanoubat M."/>
            <person name="Quetier F."/>
            <person name="Yu Y."/>
            <person name="Kim H.R."/>
            <person name="Rambo T."/>
            <person name="Currie J."/>
            <person name="Collura K."/>
            <person name="Luo M."/>
            <person name="Yang T."/>
            <person name="Ammiraju J.S.S."/>
            <person name="Engler F."/>
            <person name="Soderlund C."/>
            <person name="Wing R.A."/>
            <person name="Palmer L.E."/>
            <person name="de la Bastide M."/>
            <person name="Spiegel L."/>
            <person name="Nascimento L."/>
            <person name="Zutavern T."/>
            <person name="O'Shaughnessy A."/>
            <person name="Dike S."/>
            <person name="Dedhia N."/>
            <person name="Preston R."/>
            <person name="Balija V."/>
            <person name="McCombie W.R."/>
            <person name="Chow T."/>
            <person name="Chen H."/>
            <person name="Chung M."/>
            <person name="Chen C."/>
            <person name="Shaw J."/>
            <person name="Wu H."/>
            <person name="Hsiao K."/>
            <person name="Chao Y."/>
            <person name="Chu M."/>
            <person name="Cheng C."/>
            <person name="Hour A."/>
            <person name="Lee P."/>
            <person name="Lin S."/>
            <person name="Lin Y."/>
            <person name="Liou J."/>
            <person name="Liu S."/>
            <person name="Hsing Y."/>
            <person name="Raghuvanshi S."/>
            <person name="Mohanty A."/>
            <person name="Bharti A.K."/>
            <person name="Gaur A."/>
            <person name="Gupta V."/>
            <person name="Kumar D."/>
            <person name="Ravi V."/>
            <person name="Vij S."/>
            <person name="Kapur A."/>
            <person name="Khurana P."/>
            <person name="Khurana P."/>
            <person name="Khurana J.P."/>
            <person name="Tyagi A.K."/>
            <person name="Gaikwad K."/>
            <person name="Singh A."/>
            <person name="Dalal V."/>
            <person name="Srivastava S."/>
            <person name="Dixit A."/>
            <person name="Pal A.K."/>
            <person name="Ghazi I.A."/>
            <person name="Yadav M."/>
            <person name="Pandit A."/>
            <person name="Bhargava A."/>
            <person name="Sureshbabu K."/>
            <person name="Batra K."/>
            <person name="Sharma T.R."/>
            <person name="Mohapatra T."/>
            <person name="Singh N.K."/>
            <person name="Messing J."/>
            <person name="Nelson A.B."/>
            <person name="Fuks G."/>
            <person name="Kavchok S."/>
            <person name="Keizer G."/>
            <person name="Linton E."/>
            <person name="Llaca V."/>
            <person name="Song R."/>
            <person name="Tanyolac B."/>
            <person name="Young S."/>
            <person name="Ho-Il K."/>
            <person name="Hahn J.H."/>
            <person name="Sangsakoo G."/>
            <person name="Vanavichit A."/>
            <person name="de Mattos Luiz.A.T."/>
            <person name="Zimmer P.D."/>
            <person name="Malone G."/>
            <person name="Dellagostin O."/>
            <person name="de Oliveira A.C."/>
            <person name="Bevan M."/>
            <person name="Bancroft I."/>
            <person name="Minx P."/>
            <person name="Cordum H."/>
            <person name="Wilson R."/>
            <person name="Cheng Z."/>
            <person name="Jin W."/>
            <person name="Jiang J."/>
            <person name="Leong S.A."/>
            <person name="Iwama H."/>
            <person name="Gojobori T."/>
            <person name="Itoh T."/>
            <person name="Niimura Y."/>
            <person name="Fujii Y."/>
            <person name="Habara T."/>
            <person name="Sakai H."/>
            <person name="Sato Y."/>
            <person name="Wilson G."/>
            <person name="Kumar K."/>
            <person name="McCouch S."/>
            <person name="Juretic N."/>
            <person name="Hoen D."/>
            <person name="Wright S."/>
            <person name="Bruskiewich R."/>
            <person name="Bureau T."/>
            <person name="Miyao A."/>
            <person name="Hirochika H."/>
            <person name="Nishikawa T."/>
            <person name="Kadowaki K."/>
            <person name="Sugiura M."/>
            <person name="Burr B."/>
            <person name="Sasaki T."/>
        </authorList>
    </citation>
    <scope>NUCLEOTIDE SEQUENCE [LARGE SCALE GENOMIC DNA]</scope>
    <source>
        <strain evidence="13">cv. Nipponbare</strain>
    </source>
</reference>
<feature type="region of interest" description="Disordered" evidence="8">
    <location>
        <begin position="72"/>
        <end position="161"/>
    </location>
</feature>
<dbReference type="GO" id="GO:0004518">
    <property type="term" value="F:nuclease activity"/>
    <property type="evidence" value="ECO:0007669"/>
    <property type="project" value="UniProtKB-KW"/>
</dbReference>
<dbReference type="PANTHER" id="PTHR22930:SF280">
    <property type="entry name" value="OS11G0202600 PROTEIN"/>
    <property type="match status" value="1"/>
</dbReference>
<dbReference type="InterPro" id="IPR024752">
    <property type="entry name" value="Myb/SANT-like_dom"/>
</dbReference>
<evidence type="ECO:0000313" key="12">
    <source>
        <dbReference type="EMBL" id="CAE04774.3"/>
    </source>
</evidence>
<evidence type="ECO:0000256" key="8">
    <source>
        <dbReference type="SAM" id="MobiDB-lite"/>
    </source>
</evidence>